<keyword evidence="5" id="KW-0732">Signal</keyword>
<dbReference type="SUPFAM" id="SSF51182">
    <property type="entry name" value="RmlC-like cupins"/>
    <property type="match status" value="1"/>
</dbReference>
<evidence type="ECO:0000256" key="1">
    <source>
        <dbReference type="ARBA" id="ARBA00022723"/>
    </source>
</evidence>
<dbReference type="Proteomes" id="UP000509510">
    <property type="component" value="Chromosome I"/>
</dbReference>
<dbReference type="InterPro" id="IPR051610">
    <property type="entry name" value="GPI/OXD"/>
</dbReference>
<evidence type="ECO:0000313" key="8">
    <source>
        <dbReference type="Proteomes" id="UP000509510"/>
    </source>
</evidence>
<feature type="binding site" evidence="3">
    <location>
        <position position="394"/>
    </location>
    <ligand>
        <name>Mn(2+)</name>
        <dbReference type="ChEBI" id="CHEBI:29035"/>
        <label>2</label>
    </ligand>
</feature>
<evidence type="ECO:0000256" key="4">
    <source>
        <dbReference type="SAM" id="MobiDB-lite"/>
    </source>
</evidence>
<dbReference type="PANTHER" id="PTHR35848:SF9">
    <property type="entry name" value="SLL1358 PROTEIN"/>
    <property type="match status" value="1"/>
</dbReference>
<dbReference type="CDD" id="cd20304">
    <property type="entry name" value="cupin_OxDC_N"/>
    <property type="match status" value="1"/>
</dbReference>
<feature type="signal peptide" evidence="5">
    <location>
        <begin position="1"/>
        <end position="18"/>
    </location>
</feature>
<feature type="binding site" evidence="3">
    <location>
        <position position="169"/>
    </location>
    <ligand>
        <name>Mn(2+)</name>
        <dbReference type="ChEBI" id="CHEBI:29035"/>
        <label>1</label>
    </ligand>
</feature>
<accession>A0A7H8QMQ8</accession>
<feature type="region of interest" description="Disordered" evidence="4">
    <location>
        <begin position="77"/>
        <end position="96"/>
    </location>
</feature>
<dbReference type="GeneID" id="55989811"/>
<evidence type="ECO:0000256" key="2">
    <source>
        <dbReference type="PIRSR" id="PIRSR617774-1"/>
    </source>
</evidence>
<name>A0A7H8QMQ8_TALRU</name>
<dbReference type="EMBL" id="CP055898">
    <property type="protein sequence ID" value="QKX55210.1"/>
    <property type="molecule type" value="Genomic_DNA"/>
</dbReference>
<dbReference type="OrthoDB" id="10263073at2759"/>
<feature type="domain" description="Cupin type-1" evidence="6">
    <location>
        <begin position="303"/>
        <end position="444"/>
    </location>
</feature>
<organism evidence="7 8">
    <name type="scientific">Talaromyces rugulosus</name>
    <name type="common">Penicillium rugulosum</name>
    <dbReference type="NCBI Taxonomy" id="121627"/>
    <lineage>
        <taxon>Eukaryota</taxon>
        <taxon>Fungi</taxon>
        <taxon>Dikarya</taxon>
        <taxon>Ascomycota</taxon>
        <taxon>Pezizomycotina</taxon>
        <taxon>Eurotiomycetes</taxon>
        <taxon>Eurotiomycetidae</taxon>
        <taxon>Eurotiales</taxon>
        <taxon>Trichocomaceae</taxon>
        <taxon>Talaromyces</taxon>
        <taxon>Talaromyces sect. Islandici</taxon>
    </lineage>
</organism>
<feature type="binding site" evidence="3">
    <location>
        <position position="355"/>
    </location>
    <ligand>
        <name>Mn(2+)</name>
        <dbReference type="ChEBI" id="CHEBI:29035"/>
        <label>2</label>
    </ligand>
</feature>
<feature type="binding site" evidence="3">
    <location>
        <position position="212"/>
    </location>
    <ligand>
        <name>Mn(2+)</name>
        <dbReference type="ChEBI" id="CHEBI:29035"/>
        <label>1</label>
    </ligand>
</feature>
<keyword evidence="3" id="KW-0464">Manganese</keyword>
<feature type="binding site" evidence="3">
    <location>
        <position position="167"/>
    </location>
    <ligand>
        <name>Mn(2+)</name>
        <dbReference type="ChEBI" id="CHEBI:29035"/>
        <label>1</label>
    </ligand>
</feature>
<evidence type="ECO:0000256" key="5">
    <source>
        <dbReference type="SAM" id="SignalP"/>
    </source>
</evidence>
<proteinExistence type="predicted"/>
<dbReference type="GO" id="GO:0046872">
    <property type="term" value="F:metal ion binding"/>
    <property type="evidence" value="ECO:0007669"/>
    <property type="project" value="UniProtKB-KW"/>
</dbReference>
<feature type="chain" id="PRO_5028921459" description="Cupin type-1 domain-containing protein" evidence="5">
    <location>
        <begin position="19"/>
        <end position="455"/>
    </location>
</feature>
<feature type="active site" description="Proton donor" evidence="2">
    <location>
        <position position="408"/>
    </location>
</feature>
<comment type="cofactor">
    <cofactor evidence="3">
        <name>Mn(2+)</name>
        <dbReference type="ChEBI" id="CHEBI:29035"/>
    </cofactor>
    <text evidence="3">Binds 2 manganese ions per subunit.</text>
</comment>
<dbReference type="InterPro" id="IPR011051">
    <property type="entry name" value="RmlC_Cupin_sf"/>
</dbReference>
<keyword evidence="1 3" id="KW-0479">Metal-binding</keyword>
<dbReference type="KEGG" id="trg:TRUGW13939_02302"/>
<dbReference type="GO" id="GO:0033609">
    <property type="term" value="P:oxalate metabolic process"/>
    <property type="evidence" value="ECO:0007669"/>
    <property type="project" value="InterPro"/>
</dbReference>
<evidence type="ECO:0000256" key="3">
    <source>
        <dbReference type="PIRSR" id="PIRSR617774-2"/>
    </source>
</evidence>
<keyword evidence="8" id="KW-1185">Reference proteome</keyword>
<gene>
    <name evidence="7" type="ORF">TRUGW13939_02302</name>
</gene>
<dbReference type="SMART" id="SM00835">
    <property type="entry name" value="Cupin_1"/>
    <property type="match status" value="2"/>
</dbReference>
<dbReference type="AlphaFoldDB" id="A0A7H8QMQ8"/>
<dbReference type="InterPro" id="IPR006045">
    <property type="entry name" value="Cupin_1"/>
</dbReference>
<feature type="binding site" evidence="3">
    <location>
        <position position="348"/>
    </location>
    <ligand>
        <name>Mn(2+)</name>
        <dbReference type="ChEBI" id="CHEBI:29035"/>
        <label>2</label>
    </ligand>
</feature>
<dbReference type="Pfam" id="PF00190">
    <property type="entry name" value="Cupin_1"/>
    <property type="match status" value="2"/>
</dbReference>
<dbReference type="Gene3D" id="2.60.120.10">
    <property type="entry name" value="Jelly Rolls"/>
    <property type="match status" value="2"/>
</dbReference>
<dbReference type="InterPro" id="IPR017774">
    <property type="entry name" value="Bicupin_oxalate_deCO2ase/Oxase"/>
</dbReference>
<feature type="binding site" evidence="3">
    <location>
        <position position="173"/>
    </location>
    <ligand>
        <name>Mn(2+)</name>
        <dbReference type="ChEBI" id="CHEBI:29035"/>
        <label>1</label>
    </ligand>
</feature>
<protein>
    <recommendedName>
        <fullName evidence="6">Cupin type-1 domain-containing protein</fullName>
    </recommendedName>
</protein>
<dbReference type="InterPro" id="IPR014710">
    <property type="entry name" value="RmlC-like_jellyroll"/>
</dbReference>
<dbReference type="RefSeq" id="XP_035341389.1">
    <property type="nucleotide sequence ID" value="XM_035485496.1"/>
</dbReference>
<dbReference type="PANTHER" id="PTHR35848">
    <property type="entry name" value="OXALATE-BINDING PROTEIN"/>
    <property type="match status" value="1"/>
</dbReference>
<reference evidence="8" key="1">
    <citation type="submission" date="2020-06" db="EMBL/GenBank/DDBJ databases">
        <title>A chromosome-scale genome assembly of Talaromyces rugulosus W13939.</title>
        <authorList>
            <person name="Wang B."/>
            <person name="Guo L."/>
            <person name="Ye K."/>
            <person name="Wang L."/>
        </authorList>
    </citation>
    <scope>NUCLEOTIDE SEQUENCE [LARGE SCALE GENOMIC DNA]</scope>
    <source>
        <strain evidence="8">W13939</strain>
    </source>
</reference>
<sequence>MFKETFYLSAILAAIANAAPAAVAPSNPLRGGEGLIGYSPSNTISNENTESISYQLAPSQTQDADIGAYLDFSTIDNPQPIRGSLGGTDPGPRNLNYDRINPDKLAPPGTDSGATINAQWPLGLSHTKLGKSGAGWSRQENIDVMPAATLMAGVDMRLEAGGYRELHWHVASEWSIVLNGSCRIQAVNEDGQTFIDDVGKGDVWFFPAGIPHSIQALDDGVEFMLVFDDGDFSEDNTFLASEIFAHNPKEVLSKDLGVPVSAFQDLPEPNLFIFPGTPAPKDIEEQNVTGSAGSVPKAESYSYHFSEQPAEELEGGSVKIIDPLSFPIAKDFSAALVTVKPGGLREIHWHPTSDEWTFFIQGQGRATVFTPPSDATTFDFMGGDVGYFPQSNSHYIENTGSEDLIFLEVLQADHFSDVSLAQWVGSTSKQIIQDTLNLSNETLSKLSTEKKTVVL</sequence>
<dbReference type="NCBIfam" id="TIGR03404">
    <property type="entry name" value="bicupin_oxalic"/>
    <property type="match status" value="1"/>
</dbReference>
<evidence type="ECO:0000259" key="6">
    <source>
        <dbReference type="SMART" id="SM00835"/>
    </source>
</evidence>
<feature type="domain" description="Cupin type-1" evidence="6">
    <location>
        <begin position="122"/>
        <end position="264"/>
    </location>
</feature>
<feature type="binding site" evidence="3">
    <location>
        <position position="350"/>
    </location>
    <ligand>
        <name>Mn(2+)</name>
        <dbReference type="ChEBI" id="CHEBI:29035"/>
        <label>2</label>
    </ligand>
</feature>
<evidence type="ECO:0000313" key="7">
    <source>
        <dbReference type="EMBL" id="QKX55210.1"/>
    </source>
</evidence>
<dbReference type="CDD" id="cd20305">
    <property type="entry name" value="cupin_OxDC_C"/>
    <property type="match status" value="1"/>
</dbReference>